<keyword evidence="11" id="KW-1185">Reference proteome</keyword>
<dbReference type="RefSeq" id="WP_085462622.1">
    <property type="nucleotide sequence ID" value="NZ_FXBL01000003.1"/>
</dbReference>
<dbReference type="SUPFAM" id="SSF53335">
    <property type="entry name" value="S-adenosyl-L-methionine-dependent methyltransferases"/>
    <property type="match status" value="1"/>
</dbReference>
<evidence type="ECO:0000259" key="9">
    <source>
        <dbReference type="Pfam" id="PF07669"/>
    </source>
</evidence>
<evidence type="ECO:0000313" key="10">
    <source>
        <dbReference type="EMBL" id="SMH26637.1"/>
    </source>
</evidence>
<evidence type="ECO:0000259" key="8">
    <source>
        <dbReference type="Pfam" id="PF02384"/>
    </source>
</evidence>
<dbReference type="PANTHER" id="PTHR33841:SF5">
    <property type="entry name" value="DNA METHYLASE (MODIFICATION METHYLASE) (METHYLTRANSFERASE)-RELATED"/>
    <property type="match status" value="1"/>
</dbReference>
<evidence type="ECO:0000256" key="2">
    <source>
        <dbReference type="ARBA" id="ARBA00011900"/>
    </source>
</evidence>
<dbReference type="Pfam" id="PF02384">
    <property type="entry name" value="N6_Mtase"/>
    <property type="match status" value="1"/>
</dbReference>
<dbReference type="InterPro" id="IPR003356">
    <property type="entry name" value="DNA_methylase_A-5"/>
</dbReference>
<keyword evidence="3 10" id="KW-0489">Methyltransferase</keyword>
<dbReference type="InterPro" id="IPR011639">
    <property type="entry name" value="MethylTrfase_TaqI-like_dom"/>
</dbReference>
<sequence length="1253" mass="140492">MPLSPLKKKIDQITANDAGEPDLYSYIRDLLIRRTFGIGALDGQVVIDSKLNNSRRRPDLVVYRSSNGKPLRGPDYALAVFEIKKDDGVEGNTKGVLREKRSYVQTGTSWFFLIDQRVVTRIDVTDRVALDEALSSRSTLPKEIATTWTWAQLADPDSFAECFEVLSTANLELEAELQRFRRNETPFSVLDASGDGRALFGETVRTAAELLREAVVEIIETRGIPDLVHANEILKPMIADYGAPVYDWADPQRPVSFEYMLDRKLRDALSEKLVVEYERRRQDLMADLESVLYALRLEHDLLQQYAERQGVANASLLKVEKDRDKPNAKLLASLAYETGSLILSRMLTIRFCEDYGLFNVRYISNGGIEVFWRFADHFDLPMQELLRQTYRHARDVFRSIFDANLLDWAIRRDDPVLSRALERAAYILSRWDFRTVRGDILSGVYDQYLDVSQRRRLGEVYTRPEIARFMLEAAGWNGSDDVLDPACGTGTFLVEALVQRLDQLSSAGAINVSNVREVVGHLHGLDISTFSIALAQIQVFWHLIDVLRGKTIGETREFARSILPALPLFGGWSSLDAMGATFGEGEQAGNTAQIGMTFRVAHEGRTHALVPAGFERTVQREYNLVVMNPPYIRSERTGSADYGSVYEEVAYKNTDTSIYFIYRALRQWMKPGGRLAFIVPIGMSEAAYAGPLRRVLEGFRIKLVADLEGLGKATFRGVKRPTIIMVVEKTSPSPDDEVEMLQLGPTALIDDVIDFSKATRTKVKRRQMDRLAYVPEFLRKIVKEADKKLLAEGEDVEFEVDTESVSDATEHLDAASEDPGTKMPAWVQAMRSNEDGSDAILTKFADGDVEALSALSDLPRLGEIVRVLWVKRTRGKVAEVQDDKPTSEVYAFRPELMFNYGVKLGGARAFSQLGDTDCIDLYKGQNIFPQGLLGAPLGSWSLTAGRESTRYIYTYADHLSYKNTYAVREISQLPTAAPVQEGNGFQNTAYVVELIENFPLNSYLLSRVVQFYAARVLRSSVIEDLGCHWYKRTLPLLPIPPDLSVERLEALRVTGQAALDADSDIANLYREIDALIAKGRQEDRTVNRLIVGGDALVAGIDLNGVSEKPVPVLHVQEVGDEIRTSDLFFRLVVPNADLRTFIAFKLARHVEDNPDAELAREGVLAVAVPTNLDDVVAAIRSLTLDDLEARYMNALDALDRLVAEQCGICDSHRDHMISAMMSDPILSKMRPMLAQRGLRVQPYADHSEGGRYE</sequence>
<protein>
    <recommendedName>
        <fullName evidence="2">site-specific DNA-methyltransferase (adenine-specific)</fullName>
        <ecNumber evidence="2">2.1.1.72</ecNumber>
    </recommendedName>
</protein>
<keyword evidence="5" id="KW-0949">S-adenosyl-L-methionine</keyword>
<dbReference type="PANTHER" id="PTHR33841">
    <property type="entry name" value="DNA METHYLTRANSFERASE YEEA-RELATED"/>
    <property type="match status" value="1"/>
</dbReference>
<name>A0A1X7MR87_9HYPH</name>
<dbReference type="GO" id="GO:0003677">
    <property type="term" value="F:DNA binding"/>
    <property type="evidence" value="ECO:0007669"/>
    <property type="project" value="InterPro"/>
</dbReference>
<organism evidence="10 11">
    <name type="scientific">Mesorhizobium australicum</name>
    <dbReference type="NCBI Taxonomy" id="536018"/>
    <lineage>
        <taxon>Bacteria</taxon>
        <taxon>Pseudomonadati</taxon>
        <taxon>Pseudomonadota</taxon>
        <taxon>Alphaproteobacteria</taxon>
        <taxon>Hyphomicrobiales</taxon>
        <taxon>Phyllobacteriaceae</taxon>
        <taxon>Mesorhizobium</taxon>
    </lineage>
</organism>
<evidence type="ECO:0000256" key="7">
    <source>
        <dbReference type="ARBA" id="ARBA00047942"/>
    </source>
</evidence>
<dbReference type="Proteomes" id="UP000193083">
    <property type="component" value="Unassembled WGS sequence"/>
</dbReference>
<dbReference type="GO" id="GO:0009007">
    <property type="term" value="F:site-specific DNA-methyltransferase (adenine-specific) activity"/>
    <property type="evidence" value="ECO:0007669"/>
    <property type="project" value="UniProtKB-EC"/>
</dbReference>
<reference evidence="10 11" key="1">
    <citation type="submission" date="2017-04" db="EMBL/GenBank/DDBJ databases">
        <authorList>
            <person name="Afonso C.L."/>
            <person name="Miller P.J."/>
            <person name="Scott M.A."/>
            <person name="Spackman E."/>
            <person name="Goraichik I."/>
            <person name="Dimitrov K.M."/>
            <person name="Suarez D.L."/>
            <person name="Swayne D.E."/>
        </authorList>
    </citation>
    <scope>NUCLEOTIDE SEQUENCE [LARGE SCALE GENOMIC DNA]</scope>
    <source>
        <strain evidence="10 11">B5P</strain>
    </source>
</reference>
<accession>A0A1X7MR87</accession>
<dbReference type="EMBL" id="FXBL01000003">
    <property type="protein sequence ID" value="SMH26637.1"/>
    <property type="molecule type" value="Genomic_DNA"/>
</dbReference>
<evidence type="ECO:0000313" key="11">
    <source>
        <dbReference type="Proteomes" id="UP000193083"/>
    </source>
</evidence>
<keyword evidence="6" id="KW-0680">Restriction system</keyword>
<dbReference type="EC" id="2.1.1.72" evidence="2"/>
<dbReference type="InterPro" id="IPR029063">
    <property type="entry name" value="SAM-dependent_MTases_sf"/>
</dbReference>
<evidence type="ECO:0000256" key="6">
    <source>
        <dbReference type="ARBA" id="ARBA00022747"/>
    </source>
</evidence>
<dbReference type="InterPro" id="IPR002052">
    <property type="entry name" value="DNA_methylase_N6_adenine_CS"/>
</dbReference>
<feature type="domain" description="Type II methyltransferase M.TaqI-like" evidence="9">
    <location>
        <begin position="617"/>
        <end position="707"/>
    </location>
</feature>
<evidence type="ECO:0000256" key="1">
    <source>
        <dbReference type="ARBA" id="ARBA00006594"/>
    </source>
</evidence>
<dbReference type="OrthoDB" id="9806213at2"/>
<gene>
    <name evidence="10" type="ORF">SAMN02982922_0376</name>
</gene>
<dbReference type="PROSITE" id="PS00092">
    <property type="entry name" value="N6_MTASE"/>
    <property type="match status" value="1"/>
</dbReference>
<dbReference type="AlphaFoldDB" id="A0A1X7MR87"/>
<comment type="catalytic activity">
    <reaction evidence="7">
        <text>a 2'-deoxyadenosine in DNA + S-adenosyl-L-methionine = an N(6)-methyl-2'-deoxyadenosine in DNA + S-adenosyl-L-homocysteine + H(+)</text>
        <dbReference type="Rhea" id="RHEA:15197"/>
        <dbReference type="Rhea" id="RHEA-COMP:12418"/>
        <dbReference type="Rhea" id="RHEA-COMP:12419"/>
        <dbReference type="ChEBI" id="CHEBI:15378"/>
        <dbReference type="ChEBI" id="CHEBI:57856"/>
        <dbReference type="ChEBI" id="CHEBI:59789"/>
        <dbReference type="ChEBI" id="CHEBI:90615"/>
        <dbReference type="ChEBI" id="CHEBI:90616"/>
        <dbReference type="EC" id="2.1.1.72"/>
    </reaction>
</comment>
<keyword evidence="4 10" id="KW-0808">Transferase</keyword>
<dbReference type="GO" id="GO:0032259">
    <property type="term" value="P:methylation"/>
    <property type="evidence" value="ECO:0007669"/>
    <property type="project" value="UniProtKB-KW"/>
</dbReference>
<dbReference type="Pfam" id="PF07669">
    <property type="entry name" value="Eco57I"/>
    <property type="match status" value="1"/>
</dbReference>
<dbReference type="InterPro" id="IPR050953">
    <property type="entry name" value="N4_N6_ade-DNA_methylase"/>
</dbReference>
<dbReference type="PRINTS" id="PR00507">
    <property type="entry name" value="N12N6MTFRASE"/>
</dbReference>
<dbReference type="GO" id="GO:0008170">
    <property type="term" value="F:N-methyltransferase activity"/>
    <property type="evidence" value="ECO:0007669"/>
    <property type="project" value="InterPro"/>
</dbReference>
<proteinExistence type="inferred from homology"/>
<feature type="domain" description="DNA methylase adenine-specific" evidence="8">
    <location>
        <begin position="438"/>
        <end position="547"/>
    </location>
</feature>
<evidence type="ECO:0000256" key="3">
    <source>
        <dbReference type="ARBA" id="ARBA00022603"/>
    </source>
</evidence>
<evidence type="ECO:0000256" key="5">
    <source>
        <dbReference type="ARBA" id="ARBA00022691"/>
    </source>
</evidence>
<dbReference type="Gene3D" id="3.40.50.150">
    <property type="entry name" value="Vaccinia Virus protein VP39"/>
    <property type="match status" value="1"/>
</dbReference>
<dbReference type="GO" id="GO:0009307">
    <property type="term" value="P:DNA restriction-modification system"/>
    <property type="evidence" value="ECO:0007669"/>
    <property type="project" value="UniProtKB-KW"/>
</dbReference>
<comment type="similarity">
    <text evidence="1">Belongs to the N(4)/N(6)-methyltransferase family.</text>
</comment>
<evidence type="ECO:0000256" key="4">
    <source>
        <dbReference type="ARBA" id="ARBA00022679"/>
    </source>
</evidence>